<dbReference type="PROSITE" id="PS50850">
    <property type="entry name" value="MFS"/>
    <property type="match status" value="1"/>
</dbReference>
<evidence type="ECO:0000313" key="9">
    <source>
        <dbReference type="EMBL" id="ALS02495.1"/>
    </source>
</evidence>
<proteinExistence type="inferred from homology"/>
<dbReference type="PANTHER" id="PTHR23514:SF3">
    <property type="entry name" value="BYPASS OF STOP CODON PROTEIN 6"/>
    <property type="match status" value="1"/>
</dbReference>
<evidence type="ECO:0000256" key="7">
    <source>
        <dbReference type="SAM" id="Phobius"/>
    </source>
</evidence>
<dbReference type="GO" id="GO:0022857">
    <property type="term" value="F:transmembrane transporter activity"/>
    <property type="evidence" value="ECO:0007669"/>
    <property type="project" value="InterPro"/>
</dbReference>
<feature type="transmembrane region" description="Helical" evidence="7">
    <location>
        <begin position="132"/>
        <end position="151"/>
    </location>
</feature>
<keyword evidence="11" id="KW-1185">Reference proteome</keyword>
<dbReference type="Gene3D" id="1.20.1250.20">
    <property type="entry name" value="MFS general substrate transporter like domains"/>
    <property type="match status" value="1"/>
</dbReference>
<evidence type="ECO:0000256" key="5">
    <source>
        <dbReference type="ARBA" id="ARBA00022989"/>
    </source>
</evidence>
<dbReference type="SUPFAM" id="SSF103473">
    <property type="entry name" value="MFS general substrate transporter"/>
    <property type="match status" value="1"/>
</dbReference>
<dbReference type="AlphaFoldDB" id="A0A0S3KE12"/>
<dbReference type="PANTHER" id="PTHR23514">
    <property type="entry name" value="BYPASS OF STOP CODON PROTEIN 6"/>
    <property type="match status" value="1"/>
</dbReference>
<evidence type="ECO:0000313" key="10">
    <source>
        <dbReference type="EMBL" id="OJG93595.1"/>
    </source>
</evidence>
<reference evidence="10 12" key="1">
    <citation type="submission" date="2014-12" db="EMBL/GenBank/DDBJ databases">
        <title>Draft genome sequences of 29 type strains of Enterococci.</title>
        <authorList>
            <person name="Zhong Z."/>
            <person name="Sun Z."/>
            <person name="Liu W."/>
            <person name="Zhang W."/>
            <person name="Zhang H."/>
        </authorList>
    </citation>
    <scope>NUCLEOTIDE SEQUENCE [LARGE SCALE GENOMIC DNA]</scope>
    <source>
        <strain evidence="10 12">DSM 22801</strain>
    </source>
</reference>
<dbReference type="Pfam" id="PF07690">
    <property type="entry name" value="MFS_1"/>
    <property type="match status" value="2"/>
</dbReference>
<comment type="similarity">
    <text evidence="2">Belongs to the major facilitator superfamily.</text>
</comment>
<feature type="transmembrane region" description="Helical" evidence="7">
    <location>
        <begin position="206"/>
        <end position="225"/>
    </location>
</feature>
<evidence type="ECO:0000256" key="3">
    <source>
        <dbReference type="ARBA" id="ARBA00022448"/>
    </source>
</evidence>
<feature type="transmembrane region" description="Helical" evidence="7">
    <location>
        <begin position="42"/>
        <end position="62"/>
    </location>
</feature>
<keyword evidence="5 7" id="KW-1133">Transmembrane helix</keyword>
<dbReference type="InterPro" id="IPR011701">
    <property type="entry name" value="MFS"/>
</dbReference>
<dbReference type="EMBL" id="JXLC01000001">
    <property type="protein sequence ID" value="OJG93595.1"/>
    <property type="molecule type" value="Genomic_DNA"/>
</dbReference>
<comment type="subcellular location">
    <subcellularLocation>
        <location evidence="1">Cell membrane</location>
        <topology evidence="1">Multi-pass membrane protein</topology>
    </subcellularLocation>
</comment>
<keyword evidence="6 7" id="KW-0472">Membrane</keyword>
<reference evidence="9 11" key="2">
    <citation type="submission" date="2015-12" db="EMBL/GenBank/DDBJ databases">
        <authorList>
            <person name="Lauer A."/>
            <person name="Humrighouse B."/>
            <person name="Loparev V."/>
            <person name="Shewmaker P.L."/>
            <person name="Whitney A.M."/>
            <person name="McLaughlin R.W."/>
        </authorList>
    </citation>
    <scope>NUCLEOTIDE SEQUENCE [LARGE SCALE GENOMIC DNA]</scope>
    <source>
        <strain evidence="9 11">LMG 23085</strain>
    </source>
</reference>
<dbReference type="EMBL" id="CP013614">
    <property type="protein sequence ID" value="ALS02495.1"/>
    <property type="molecule type" value="Genomic_DNA"/>
</dbReference>
<dbReference type="InterPro" id="IPR020846">
    <property type="entry name" value="MFS_dom"/>
</dbReference>
<dbReference type="GO" id="GO:0005886">
    <property type="term" value="C:plasma membrane"/>
    <property type="evidence" value="ECO:0007669"/>
    <property type="project" value="UniProtKB-SubCell"/>
</dbReference>
<protein>
    <recommendedName>
        <fullName evidence="8">Major facilitator superfamily (MFS) profile domain-containing protein</fullName>
    </recommendedName>
</protein>
<dbReference type="InterPro" id="IPR051788">
    <property type="entry name" value="MFS_Transporter"/>
</dbReference>
<evidence type="ECO:0000313" key="11">
    <source>
        <dbReference type="Proteomes" id="UP000065511"/>
    </source>
</evidence>
<evidence type="ECO:0000256" key="4">
    <source>
        <dbReference type="ARBA" id="ARBA00022692"/>
    </source>
</evidence>
<dbReference type="Proteomes" id="UP000065511">
    <property type="component" value="Chromosome"/>
</dbReference>
<feature type="transmembrane region" description="Helical" evidence="7">
    <location>
        <begin position="326"/>
        <end position="344"/>
    </location>
</feature>
<feature type="transmembrane region" description="Helical" evidence="7">
    <location>
        <begin position="270"/>
        <end position="287"/>
    </location>
</feature>
<evidence type="ECO:0000313" key="12">
    <source>
        <dbReference type="Proteomes" id="UP000183039"/>
    </source>
</evidence>
<evidence type="ECO:0000256" key="2">
    <source>
        <dbReference type="ARBA" id="ARBA00008335"/>
    </source>
</evidence>
<sequence length="406" mass="42916">MNKNSFLFKASLLSISLVLVAGPAVSSLIPLMQQAFPDQSTSSIELIATVPNFGILIFVLLSNIFVKFLGKKKTVLLGLILALISGLIPVFIENYTVILASRFMFGAGVGLFNALAVSLITELYSGDEQASLMGLQGAMGSIGSTVMTLLVGYFTKFGWQNSFLVYAITVLPLALFALFVTLPAAEKLDDPTANTKKEKESINGATIGLMLFALIVYALFFVIMLKTATLLVETGIGKPETAASILGSVTIVGIVVGVFYGKIFKWLKQLVLPIGLLGIGLGFIIILSANSVAIVTLGAIVSGLAFSLAAPFMFMLVGQIAPKNSANLATGVLLVGINLGVFLSPTINSFLSKTFGMTTASDSFLMSGIGLILLSACSFILLSVQKKKNAQTAIQKDTIKIRKEDA</sequence>
<dbReference type="KEGG" id="ess:ATZ33_14235"/>
<dbReference type="RefSeq" id="WP_071876184.1">
    <property type="nucleotide sequence ID" value="NZ_JXLC01000001.1"/>
</dbReference>
<feature type="transmembrane region" description="Helical" evidence="7">
    <location>
        <begin position="364"/>
        <end position="384"/>
    </location>
</feature>
<name>A0A0S3KE12_9ENTE</name>
<evidence type="ECO:0000259" key="8">
    <source>
        <dbReference type="PROSITE" id="PS50850"/>
    </source>
</evidence>
<evidence type="ECO:0000256" key="1">
    <source>
        <dbReference type="ARBA" id="ARBA00004651"/>
    </source>
</evidence>
<gene>
    <name evidence="9" type="ORF">ATZ33_14235</name>
    <name evidence="10" type="ORF">RV15_GL000197</name>
</gene>
<accession>A0A0S3KE12</accession>
<feature type="transmembrane region" description="Helical" evidence="7">
    <location>
        <begin position="245"/>
        <end position="263"/>
    </location>
</feature>
<keyword evidence="3" id="KW-0813">Transport</keyword>
<organism evidence="10 12">
    <name type="scientific">Enterococcus silesiacus</name>
    <dbReference type="NCBI Taxonomy" id="332949"/>
    <lineage>
        <taxon>Bacteria</taxon>
        <taxon>Bacillati</taxon>
        <taxon>Bacillota</taxon>
        <taxon>Bacilli</taxon>
        <taxon>Lactobacillales</taxon>
        <taxon>Enterococcaceae</taxon>
        <taxon>Enterococcus</taxon>
    </lineage>
</organism>
<dbReference type="OrthoDB" id="1650550at2"/>
<feature type="transmembrane region" description="Helical" evidence="7">
    <location>
        <begin position="98"/>
        <end position="120"/>
    </location>
</feature>
<feature type="transmembrane region" description="Helical" evidence="7">
    <location>
        <begin position="74"/>
        <end position="92"/>
    </location>
</feature>
<feature type="transmembrane region" description="Helical" evidence="7">
    <location>
        <begin position="163"/>
        <end position="185"/>
    </location>
</feature>
<dbReference type="InterPro" id="IPR036259">
    <property type="entry name" value="MFS_trans_sf"/>
</dbReference>
<evidence type="ECO:0000256" key="6">
    <source>
        <dbReference type="ARBA" id="ARBA00023136"/>
    </source>
</evidence>
<keyword evidence="4 7" id="KW-0812">Transmembrane</keyword>
<dbReference type="Proteomes" id="UP000183039">
    <property type="component" value="Unassembled WGS sequence"/>
</dbReference>
<feature type="domain" description="Major facilitator superfamily (MFS) profile" evidence="8">
    <location>
        <begin position="1"/>
        <end position="386"/>
    </location>
</feature>
<feature type="transmembrane region" description="Helical" evidence="7">
    <location>
        <begin position="293"/>
        <end position="314"/>
    </location>
</feature>